<comment type="caution">
    <text evidence="5">The sequence shown here is derived from an EMBL/GenBank/DDBJ whole genome shotgun (WGS) entry which is preliminary data.</text>
</comment>
<sequence length="338" mass="35275">MKRSFLGRAIAAASAVLLLAACGEDPVVDTPAAGGGDDVTVTLAFSAWPGWFPWQVAQEKGLFAKHNVKVDLKYFDSYTDSLSALATGKVDANSQTLNDTIGSLSGGAKQTIVLVNDNSSGNDQIIAKPGINTVADLKGKTVAVEQYTVDHYLLLLALKSAGLTEKDITLKPLLTDAAAAAFASGQVDAVGAFAPFTTTALALPGSKAIATSKDFPGAIPDHLVFTADFVKEHPAAVQAVVNTWFDTVAWIAANRDEAIAIMAKKGGVTDAEYKEYDAGTSIFTREQNLAAFTPGNTPANLDYQAGQIAQFLVDTGLAPTKPSLDGLFNDTFVKAATG</sequence>
<evidence type="ECO:0000256" key="1">
    <source>
        <dbReference type="ARBA" id="ARBA00004418"/>
    </source>
</evidence>
<comment type="similarity">
    <text evidence="2">Belongs to the bacterial solute-binding protein SsuA/TauA family.</text>
</comment>
<evidence type="ECO:0000313" key="6">
    <source>
        <dbReference type="Proteomes" id="UP001500655"/>
    </source>
</evidence>
<dbReference type="SUPFAM" id="SSF53850">
    <property type="entry name" value="Periplasmic binding protein-like II"/>
    <property type="match status" value="1"/>
</dbReference>
<dbReference type="Gene3D" id="3.40.190.10">
    <property type="entry name" value="Periplasmic binding protein-like II"/>
    <property type="match status" value="2"/>
</dbReference>
<dbReference type="Proteomes" id="UP001500655">
    <property type="component" value="Unassembled WGS sequence"/>
</dbReference>
<accession>A0ABP4WHI0</accession>
<dbReference type="PANTHER" id="PTHR30024">
    <property type="entry name" value="ALIPHATIC SULFONATES-BINDING PROTEIN-RELATED"/>
    <property type="match status" value="1"/>
</dbReference>
<dbReference type="RefSeq" id="WP_344080377.1">
    <property type="nucleotide sequence ID" value="NZ_BAAALS010000010.1"/>
</dbReference>
<dbReference type="PROSITE" id="PS51257">
    <property type="entry name" value="PROKAR_LIPOPROTEIN"/>
    <property type="match status" value="1"/>
</dbReference>
<feature type="chain" id="PRO_5045631111" evidence="4">
    <location>
        <begin position="21"/>
        <end position="338"/>
    </location>
</feature>
<feature type="signal peptide" evidence="4">
    <location>
        <begin position="1"/>
        <end position="20"/>
    </location>
</feature>
<evidence type="ECO:0000256" key="3">
    <source>
        <dbReference type="ARBA" id="ARBA00022729"/>
    </source>
</evidence>
<dbReference type="InterPro" id="IPR010067">
    <property type="entry name" value="ABC_SsuA_sub-bd"/>
</dbReference>
<gene>
    <name evidence="5" type="ORF">GCM10009681_24620</name>
</gene>
<evidence type="ECO:0000256" key="2">
    <source>
        <dbReference type="ARBA" id="ARBA00010742"/>
    </source>
</evidence>
<name>A0ABP4WHI0_9ACTN</name>
<keyword evidence="6" id="KW-1185">Reference proteome</keyword>
<dbReference type="Pfam" id="PF13379">
    <property type="entry name" value="NMT1_2"/>
    <property type="match status" value="1"/>
</dbReference>
<proteinExistence type="inferred from homology"/>
<evidence type="ECO:0000313" key="5">
    <source>
        <dbReference type="EMBL" id="GAA1752785.1"/>
    </source>
</evidence>
<protein>
    <submittedName>
        <fullName evidence="5">ABC transporter substrate-binding protein</fullName>
    </submittedName>
</protein>
<dbReference type="NCBIfam" id="TIGR01728">
    <property type="entry name" value="SsuA_fam"/>
    <property type="match status" value="1"/>
</dbReference>
<organism evidence="5 6">
    <name type="scientific">Luedemannella helvata</name>
    <dbReference type="NCBI Taxonomy" id="349315"/>
    <lineage>
        <taxon>Bacteria</taxon>
        <taxon>Bacillati</taxon>
        <taxon>Actinomycetota</taxon>
        <taxon>Actinomycetes</taxon>
        <taxon>Micromonosporales</taxon>
        <taxon>Micromonosporaceae</taxon>
        <taxon>Luedemannella</taxon>
    </lineage>
</organism>
<dbReference type="PANTHER" id="PTHR30024:SF47">
    <property type="entry name" value="TAURINE-BINDING PERIPLASMIC PROTEIN"/>
    <property type="match status" value="1"/>
</dbReference>
<comment type="subcellular location">
    <subcellularLocation>
        <location evidence="1">Periplasm</location>
    </subcellularLocation>
</comment>
<reference evidence="6" key="1">
    <citation type="journal article" date="2019" name="Int. J. Syst. Evol. Microbiol.">
        <title>The Global Catalogue of Microorganisms (GCM) 10K type strain sequencing project: providing services to taxonomists for standard genome sequencing and annotation.</title>
        <authorList>
            <consortium name="The Broad Institute Genomics Platform"/>
            <consortium name="The Broad Institute Genome Sequencing Center for Infectious Disease"/>
            <person name="Wu L."/>
            <person name="Ma J."/>
        </authorList>
    </citation>
    <scope>NUCLEOTIDE SEQUENCE [LARGE SCALE GENOMIC DNA]</scope>
    <source>
        <strain evidence="6">JCM 13249</strain>
    </source>
</reference>
<keyword evidence="3 4" id="KW-0732">Signal</keyword>
<evidence type="ECO:0000256" key="4">
    <source>
        <dbReference type="SAM" id="SignalP"/>
    </source>
</evidence>
<dbReference type="CDD" id="cd13563">
    <property type="entry name" value="PBP2_SsuA_like_6"/>
    <property type="match status" value="1"/>
</dbReference>
<dbReference type="EMBL" id="BAAALS010000010">
    <property type="protein sequence ID" value="GAA1752785.1"/>
    <property type="molecule type" value="Genomic_DNA"/>
</dbReference>